<comment type="catalytic activity">
    <reaction evidence="14">
        <text>13-(9Z-octadecenoyloxy)-octadecanoate + H2O = 13-hydroxy-octadecanoate + (9Z)-octadecenoate + H(+)</text>
        <dbReference type="Rhea" id="RHEA:52064"/>
        <dbReference type="ChEBI" id="CHEBI:15377"/>
        <dbReference type="ChEBI" id="CHEBI:15378"/>
        <dbReference type="ChEBI" id="CHEBI:30823"/>
        <dbReference type="ChEBI" id="CHEBI:136303"/>
        <dbReference type="ChEBI" id="CHEBI:136304"/>
    </reaction>
    <physiologicalReaction direction="left-to-right" evidence="14">
        <dbReference type="Rhea" id="RHEA:52065"/>
    </physiologicalReaction>
</comment>
<organism evidence="18 19">
    <name type="scientific">Operophtera brumata</name>
    <name type="common">Winter moth</name>
    <name type="synonym">Phalaena brumata</name>
    <dbReference type="NCBI Taxonomy" id="104452"/>
    <lineage>
        <taxon>Eukaryota</taxon>
        <taxon>Metazoa</taxon>
        <taxon>Ecdysozoa</taxon>
        <taxon>Arthropoda</taxon>
        <taxon>Hexapoda</taxon>
        <taxon>Insecta</taxon>
        <taxon>Pterygota</taxon>
        <taxon>Neoptera</taxon>
        <taxon>Endopterygota</taxon>
        <taxon>Lepidoptera</taxon>
        <taxon>Glossata</taxon>
        <taxon>Ditrysia</taxon>
        <taxon>Geometroidea</taxon>
        <taxon>Geometridae</taxon>
        <taxon>Larentiinae</taxon>
        <taxon>Operophtera</taxon>
    </lineage>
</organism>
<keyword evidence="19" id="KW-1185">Reference proteome</keyword>
<evidence type="ECO:0000256" key="13">
    <source>
        <dbReference type="ARBA" id="ARBA00049221"/>
    </source>
</evidence>
<accession>A0A0L7LU95</accession>
<dbReference type="Proteomes" id="UP000037510">
    <property type="component" value="Unassembled WGS sequence"/>
</dbReference>
<dbReference type="GO" id="GO:0016020">
    <property type="term" value="C:membrane"/>
    <property type="evidence" value="ECO:0007669"/>
    <property type="project" value="InterPro"/>
</dbReference>
<evidence type="ECO:0000313" key="19">
    <source>
        <dbReference type="Proteomes" id="UP000037510"/>
    </source>
</evidence>
<protein>
    <recommendedName>
        <fullName evidence="20">Androgen-dependent TFPI-regulating protein</fullName>
    </recommendedName>
</protein>
<comment type="catalytic activity">
    <reaction evidence="10">
        <text>12-octadecanoyloxy-octadecanoate + H2O = 12-hydroxyoctadecanoate + octadecanoate + H(+)</text>
        <dbReference type="Rhea" id="RHEA:52080"/>
        <dbReference type="ChEBI" id="CHEBI:15377"/>
        <dbReference type="ChEBI" id="CHEBI:15378"/>
        <dbReference type="ChEBI" id="CHEBI:25629"/>
        <dbReference type="ChEBI" id="CHEBI:84201"/>
        <dbReference type="ChEBI" id="CHEBI:136330"/>
    </reaction>
    <physiologicalReaction direction="left-to-right" evidence="10">
        <dbReference type="Rhea" id="RHEA:52081"/>
    </physiologicalReaction>
</comment>
<evidence type="ECO:0000256" key="15">
    <source>
        <dbReference type="ARBA" id="ARBA00049322"/>
    </source>
</evidence>
<comment type="catalytic activity">
    <reaction evidence="1">
        <text>9-(9Z-hexadecenoyloxy)-octadecanoate + H2O = (9Z)-hexadecenoate + 9-hydroxy-octadecanoate + H(+)</text>
        <dbReference type="Rhea" id="RHEA:52068"/>
        <dbReference type="ChEBI" id="CHEBI:15377"/>
        <dbReference type="ChEBI" id="CHEBI:15378"/>
        <dbReference type="ChEBI" id="CHEBI:32372"/>
        <dbReference type="ChEBI" id="CHEBI:136286"/>
        <dbReference type="ChEBI" id="CHEBI:136309"/>
    </reaction>
    <physiologicalReaction direction="left-to-right" evidence="1">
        <dbReference type="Rhea" id="RHEA:52069"/>
    </physiologicalReaction>
</comment>
<comment type="catalytic activity">
    <reaction evidence="11">
        <text>12-(9Z-octadecenoyloxy)-octadecanoate + H2O = 12-hydroxyoctadecanoate + (9Z)-octadecenoate + H(+)</text>
        <dbReference type="Rhea" id="RHEA:52060"/>
        <dbReference type="ChEBI" id="CHEBI:15377"/>
        <dbReference type="ChEBI" id="CHEBI:15378"/>
        <dbReference type="ChEBI" id="CHEBI:30823"/>
        <dbReference type="ChEBI" id="CHEBI:84201"/>
        <dbReference type="ChEBI" id="CHEBI:136302"/>
    </reaction>
    <physiologicalReaction direction="left-to-right" evidence="11">
        <dbReference type="Rhea" id="RHEA:52061"/>
    </physiologicalReaction>
</comment>
<comment type="caution">
    <text evidence="18">The sequence shown here is derived from an EMBL/GenBank/DDBJ whole genome shotgun (WGS) entry which is preliminary data.</text>
</comment>
<comment type="catalytic activity">
    <reaction evidence="13">
        <text>9-octadecanoyloxy-octadecanoate + H2O = 9-hydroxy-octadecanoate + octadecanoate + H(+)</text>
        <dbReference type="Rhea" id="RHEA:52096"/>
        <dbReference type="ChEBI" id="CHEBI:15377"/>
        <dbReference type="ChEBI" id="CHEBI:15378"/>
        <dbReference type="ChEBI" id="CHEBI:25629"/>
        <dbReference type="ChEBI" id="CHEBI:136286"/>
        <dbReference type="ChEBI" id="CHEBI:136373"/>
    </reaction>
    <physiologicalReaction direction="left-to-right" evidence="13">
        <dbReference type="Rhea" id="RHEA:52097"/>
    </physiologicalReaction>
</comment>
<dbReference type="PANTHER" id="PTHR10989:SF16">
    <property type="entry name" value="AT02829P-RELATED"/>
    <property type="match status" value="1"/>
</dbReference>
<evidence type="ECO:0000313" key="18">
    <source>
        <dbReference type="EMBL" id="KOB78954.1"/>
    </source>
</evidence>
<sequence length="266" mass="31867">MEAVWKDYNIYYNILCFLITENEKLFDKSDAKLYWTTVIHFFASWHHYYVGNFASSIDLKSSNHLHLDNLYRYKLAYLTGWTFTFQTVFLSLSLLYDVLEWLDKHQSQIGRKLQYYRDVLFCGMFISSMFWTVYLIDRELVFPTVYDEVVPWWFNHCVHTNITVMILVETLLQSRRHPTNKRLELSLVGGIGVFYAIVCLYQLVIWGSTFVFYYIQFPINRIFHKDTAPAQKVEQNGEKNKAFVQPDEEWSRKFQNLKGQFENSHL</sequence>
<evidence type="ECO:0000256" key="10">
    <source>
        <dbReference type="ARBA" id="ARBA00048680"/>
    </source>
</evidence>
<keyword evidence="4 17" id="KW-0812">Transmembrane</keyword>
<evidence type="ECO:0000256" key="8">
    <source>
        <dbReference type="ARBA" id="ARBA00047427"/>
    </source>
</evidence>
<feature type="transmembrane region" description="Helical" evidence="17">
    <location>
        <begin position="119"/>
        <end position="136"/>
    </location>
</feature>
<evidence type="ECO:0000256" key="4">
    <source>
        <dbReference type="ARBA" id="ARBA00022692"/>
    </source>
</evidence>
<dbReference type="AlphaFoldDB" id="A0A0L7LU95"/>
<feature type="transmembrane region" description="Helical" evidence="17">
    <location>
        <begin position="193"/>
        <end position="215"/>
    </location>
</feature>
<dbReference type="Pfam" id="PF04750">
    <property type="entry name" value="Far-17a_AIG1"/>
    <property type="match status" value="1"/>
</dbReference>
<evidence type="ECO:0000256" key="6">
    <source>
        <dbReference type="ARBA" id="ARBA00023136"/>
    </source>
</evidence>
<evidence type="ECO:0008006" key="20">
    <source>
        <dbReference type="Google" id="ProtNLM"/>
    </source>
</evidence>
<comment type="catalytic activity">
    <reaction evidence="15">
        <text>13-(9Z-hexadecenoyloxy)-octadecanoate + H2O = 13-hydroxy-octadecanoate + (9Z)-hexadecenoate + H(+)</text>
        <dbReference type="Rhea" id="RHEA:52076"/>
        <dbReference type="ChEBI" id="CHEBI:15377"/>
        <dbReference type="ChEBI" id="CHEBI:15378"/>
        <dbReference type="ChEBI" id="CHEBI:32372"/>
        <dbReference type="ChEBI" id="CHEBI:136304"/>
        <dbReference type="ChEBI" id="CHEBI:136315"/>
    </reaction>
    <physiologicalReaction direction="left-to-right" evidence="15">
        <dbReference type="Rhea" id="RHEA:52077"/>
    </physiologicalReaction>
</comment>
<evidence type="ECO:0000256" key="14">
    <source>
        <dbReference type="ARBA" id="ARBA00049296"/>
    </source>
</evidence>
<evidence type="ECO:0000256" key="1">
    <source>
        <dbReference type="ARBA" id="ARBA00000923"/>
    </source>
</evidence>
<dbReference type="EMBL" id="JTDY01000088">
    <property type="protein sequence ID" value="KOB78954.1"/>
    <property type="molecule type" value="Genomic_DNA"/>
</dbReference>
<evidence type="ECO:0000256" key="5">
    <source>
        <dbReference type="ARBA" id="ARBA00022989"/>
    </source>
</evidence>
<evidence type="ECO:0000256" key="16">
    <source>
        <dbReference type="ARBA" id="ARBA00049428"/>
    </source>
</evidence>
<keyword evidence="6 17" id="KW-0472">Membrane</keyword>
<reference evidence="18 19" key="1">
    <citation type="journal article" date="2015" name="Genome Biol. Evol.">
        <title>The genome of winter moth (Operophtera brumata) provides a genomic perspective on sexual dimorphism and phenology.</title>
        <authorList>
            <person name="Derks M.F."/>
            <person name="Smit S."/>
            <person name="Salis L."/>
            <person name="Schijlen E."/>
            <person name="Bossers A."/>
            <person name="Mateman C."/>
            <person name="Pijl A.S."/>
            <person name="de Ridder D."/>
            <person name="Groenen M.A."/>
            <person name="Visser M.E."/>
            <person name="Megens H.J."/>
        </authorList>
    </citation>
    <scope>NUCLEOTIDE SEQUENCE [LARGE SCALE GENOMIC DNA]</scope>
    <source>
        <strain evidence="18">WM2013NL</strain>
        <tissue evidence="18">Head and thorax</tissue>
    </source>
</reference>
<comment type="similarity">
    <text evidence="3">Belongs to the AIG1 family.</text>
</comment>
<comment type="catalytic activity">
    <reaction evidence="8">
        <text>13-octadecanoyloxy-octadecanoate + H2O = 13-hydroxy-octadecanoate + octadecanoate + H(+)</text>
        <dbReference type="Rhea" id="RHEA:52084"/>
        <dbReference type="ChEBI" id="CHEBI:15377"/>
        <dbReference type="ChEBI" id="CHEBI:15378"/>
        <dbReference type="ChEBI" id="CHEBI:25629"/>
        <dbReference type="ChEBI" id="CHEBI:136304"/>
        <dbReference type="ChEBI" id="CHEBI:136335"/>
    </reaction>
    <physiologicalReaction direction="left-to-right" evidence="8">
        <dbReference type="Rhea" id="RHEA:52085"/>
    </physiologicalReaction>
</comment>
<proteinExistence type="inferred from homology"/>
<comment type="catalytic activity">
    <reaction evidence="16">
        <text>12-(9Z-hexadecenoyloxy)-octadecanoate + H2O = 12-hydroxyoctadecanoate + (9Z)-hexadecenoate + H(+)</text>
        <dbReference type="Rhea" id="RHEA:52072"/>
        <dbReference type="ChEBI" id="CHEBI:15377"/>
        <dbReference type="ChEBI" id="CHEBI:15378"/>
        <dbReference type="ChEBI" id="CHEBI:32372"/>
        <dbReference type="ChEBI" id="CHEBI:84201"/>
        <dbReference type="ChEBI" id="CHEBI:136312"/>
    </reaction>
    <physiologicalReaction direction="left-to-right" evidence="16">
        <dbReference type="Rhea" id="RHEA:52073"/>
    </physiologicalReaction>
</comment>
<evidence type="ECO:0000256" key="3">
    <source>
        <dbReference type="ARBA" id="ARBA00009300"/>
    </source>
</evidence>
<evidence type="ECO:0000256" key="12">
    <source>
        <dbReference type="ARBA" id="ARBA00048800"/>
    </source>
</evidence>
<dbReference type="GO" id="GO:0012505">
    <property type="term" value="C:endomembrane system"/>
    <property type="evidence" value="ECO:0007669"/>
    <property type="project" value="UniProtKB-SubCell"/>
</dbReference>
<evidence type="ECO:0000256" key="11">
    <source>
        <dbReference type="ARBA" id="ARBA00048701"/>
    </source>
</evidence>
<evidence type="ECO:0000256" key="2">
    <source>
        <dbReference type="ARBA" id="ARBA00004127"/>
    </source>
</evidence>
<keyword evidence="5 17" id="KW-1133">Transmembrane helix</keyword>
<gene>
    <name evidence="18" type="ORF">OBRU01_01438</name>
</gene>
<dbReference type="PANTHER" id="PTHR10989">
    <property type="entry name" value="ANDROGEN-INDUCED PROTEIN 1-RELATED"/>
    <property type="match status" value="1"/>
</dbReference>
<comment type="catalytic activity">
    <reaction evidence="12">
        <text>9-(9Z-octadecenoyloxy)-octadecanoate + H2O = 9-hydroxy-octadecanoate + (9Z)-octadecenoate + H(+)</text>
        <dbReference type="Rhea" id="RHEA:52048"/>
        <dbReference type="ChEBI" id="CHEBI:15377"/>
        <dbReference type="ChEBI" id="CHEBI:15378"/>
        <dbReference type="ChEBI" id="CHEBI:30823"/>
        <dbReference type="ChEBI" id="CHEBI:136282"/>
        <dbReference type="ChEBI" id="CHEBI:136286"/>
    </reaction>
    <physiologicalReaction direction="left-to-right" evidence="12">
        <dbReference type="Rhea" id="RHEA:52049"/>
    </physiologicalReaction>
</comment>
<comment type="catalytic activity">
    <reaction evidence="7">
        <text>12-hexadecanoyloxy-octadecanoate + H2O = 12-hydroxyoctadecanoate + hexadecanoate + H(+)</text>
        <dbReference type="Rhea" id="RHEA:52056"/>
        <dbReference type="ChEBI" id="CHEBI:7896"/>
        <dbReference type="ChEBI" id="CHEBI:15377"/>
        <dbReference type="ChEBI" id="CHEBI:15378"/>
        <dbReference type="ChEBI" id="CHEBI:83677"/>
        <dbReference type="ChEBI" id="CHEBI:84201"/>
    </reaction>
    <physiologicalReaction direction="left-to-right" evidence="7">
        <dbReference type="Rhea" id="RHEA:52057"/>
    </physiologicalReaction>
</comment>
<dbReference type="InterPro" id="IPR006838">
    <property type="entry name" value="ADTRP_AIG1"/>
</dbReference>
<comment type="catalytic activity">
    <reaction evidence="9">
        <text>9-hexadecanoyloxy-octadecanoate + H2O = 9-hydroxy-octadecanoate + hexadecanoate + H(+)</text>
        <dbReference type="Rhea" id="RHEA:52052"/>
        <dbReference type="ChEBI" id="CHEBI:7896"/>
        <dbReference type="ChEBI" id="CHEBI:15377"/>
        <dbReference type="ChEBI" id="CHEBI:15378"/>
        <dbReference type="ChEBI" id="CHEBI:83670"/>
        <dbReference type="ChEBI" id="CHEBI:136286"/>
    </reaction>
    <physiologicalReaction direction="left-to-right" evidence="9">
        <dbReference type="Rhea" id="RHEA:52053"/>
    </physiologicalReaction>
</comment>
<feature type="transmembrane region" description="Helical" evidence="17">
    <location>
        <begin position="75"/>
        <end position="99"/>
    </location>
</feature>
<evidence type="ECO:0000256" key="9">
    <source>
        <dbReference type="ARBA" id="ARBA00047863"/>
    </source>
</evidence>
<comment type="subcellular location">
    <subcellularLocation>
        <location evidence="2">Endomembrane system</location>
        <topology evidence="2">Multi-pass membrane protein</topology>
    </subcellularLocation>
</comment>
<name>A0A0L7LU95_OPEBR</name>
<evidence type="ECO:0000256" key="7">
    <source>
        <dbReference type="ARBA" id="ARBA00047368"/>
    </source>
</evidence>
<evidence type="ECO:0000256" key="17">
    <source>
        <dbReference type="SAM" id="Phobius"/>
    </source>
</evidence>